<sequence>MDFAVPEPIQATLNEIREFLDAHVLPVEALFRDHEMPPVEAAMREVRAKAKARGLWLPQLSKRHGGMGLSLLEHGLVSEVLGRSPLGNWALNCQAPDAGNMEILAEYGTREQRERFLDPLIAGDTRSCFAMTEPDKAGSNPVWLGTAARREGDELVLDGHKWFTSGADGAAFAIVMAVTEPEGPPHKRASMIIVPTDTPGYTLVRNISVMGDVGGGWASHAEVRFEGCRVPAANMLGFPGAGFLIAQARLGPGRIHHCMRWLGICERAFDMMCQRAATRELAPGKFLGEKQTIQNWIAESRVEIDSARLAVLHAAWRIDAVGQKAARVEVSGIKFHVAKVLRNVLERSIQTHGALGITDDTVLSFFYRHERGAQIYDGADEVHKTVVARELLERYGLNLRSRGTK</sequence>
<keyword evidence="6 7" id="KW-0560">Oxidoreductase</keyword>
<comment type="caution">
    <text evidence="11">The sequence shown here is derived from an EMBL/GenBank/DDBJ whole genome shotgun (WGS) entry which is preliminary data.</text>
</comment>
<dbReference type="EMBL" id="PVNL01000135">
    <property type="protein sequence ID" value="PRP96425.1"/>
    <property type="molecule type" value="Genomic_DNA"/>
</dbReference>
<dbReference type="InterPro" id="IPR013786">
    <property type="entry name" value="AcylCoA_DH/ox_N"/>
</dbReference>
<evidence type="ECO:0000259" key="9">
    <source>
        <dbReference type="Pfam" id="PF02770"/>
    </source>
</evidence>
<evidence type="ECO:0000313" key="12">
    <source>
        <dbReference type="Proteomes" id="UP000238823"/>
    </source>
</evidence>
<feature type="domain" description="Acyl-CoA oxidase/dehydrogenase middle" evidence="9">
    <location>
        <begin position="128"/>
        <end position="226"/>
    </location>
</feature>
<dbReference type="FunFam" id="2.40.110.10:FF:000002">
    <property type="entry name" value="Acyl-CoA dehydrogenase fadE12"/>
    <property type="match status" value="1"/>
</dbReference>
<dbReference type="InterPro" id="IPR037069">
    <property type="entry name" value="AcylCoA_DH/ox_N_sf"/>
</dbReference>
<comment type="subunit">
    <text evidence="3">Homodimer.</text>
</comment>
<evidence type="ECO:0000256" key="6">
    <source>
        <dbReference type="ARBA" id="ARBA00023002"/>
    </source>
</evidence>
<dbReference type="Gene3D" id="2.40.110.10">
    <property type="entry name" value="Butyryl-CoA Dehydrogenase, subunit A, domain 2"/>
    <property type="match status" value="1"/>
</dbReference>
<evidence type="ECO:0000256" key="4">
    <source>
        <dbReference type="ARBA" id="ARBA00022630"/>
    </source>
</evidence>
<dbReference type="InterPro" id="IPR036250">
    <property type="entry name" value="AcylCo_DH-like_C"/>
</dbReference>
<feature type="domain" description="Acyl-CoA dehydrogenase/oxidase C-terminal" evidence="8">
    <location>
        <begin position="240"/>
        <end position="392"/>
    </location>
</feature>
<evidence type="ECO:0000256" key="2">
    <source>
        <dbReference type="ARBA" id="ARBA00009347"/>
    </source>
</evidence>
<dbReference type="InterPro" id="IPR006091">
    <property type="entry name" value="Acyl-CoA_Oxase/DH_mid-dom"/>
</dbReference>
<dbReference type="InterPro" id="IPR009100">
    <property type="entry name" value="AcylCoA_DH/oxidase_NM_dom_sf"/>
</dbReference>
<dbReference type="PANTHER" id="PTHR48083:SF13">
    <property type="entry name" value="ACYL-COA DEHYDROGENASE FAMILY MEMBER 11"/>
    <property type="match status" value="1"/>
</dbReference>
<dbReference type="GO" id="GO:0003995">
    <property type="term" value="F:acyl-CoA dehydrogenase activity"/>
    <property type="evidence" value="ECO:0007669"/>
    <property type="project" value="TreeGrafter"/>
</dbReference>
<dbReference type="Gene3D" id="1.20.140.10">
    <property type="entry name" value="Butyryl-CoA Dehydrogenase, subunit A, domain 3"/>
    <property type="match status" value="1"/>
</dbReference>
<dbReference type="GO" id="GO:0033539">
    <property type="term" value="P:fatty acid beta-oxidation using acyl-CoA dehydrogenase"/>
    <property type="evidence" value="ECO:0007669"/>
    <property type="project" value="TreeGrafter"/>
</dbReference>
<feature type="domain" description="Acyl-CoA dehydrogenase/oxidase N-terminal" evidence="10">
    <location>
        <begin position="10"/>
        <end position="124"/>
    </location>
</feature>
<dbReference type="PANTHER" id="PTHR48083">
    <property type="entry name" value="MEDIUM-CHAIN SPECIFIC ACYL-COA DEHYDROGENASE, MITOCHONDRIAL-RELATED"/>
    <property type="match status" value="1"/>
</dbReference>
<dbReference type="Proteomes" id="UP000238823">
    <property type="component" value="Unassembled WGS sequence"/>
</dbReference>
<name>A0A2S9XU90_9BACT</name>
<dbReference type="InterPro" id="IPR009075">
    <property type="entry name" value="AcylCo_DH/oxidase_C"/>
</dbReference>
<dbReference type="SUPFAM" id="SSF56645">
    <property type="entry name" value="Acyl-CoA dehydrogenase NM domain-like"/>
    <property type="match status" value="1"/>
</dbReference>
<proteinExistence type="inferred from homology"/>
<keyword evidence="5 7" id="KW-0274">FAD</keyword>
<dbReference type="GO" id="GO:0005737">
    <property type="term" value="C:cytoplasm"/>
    <property type="evidence" value="ECO:0007669"/>
    <property type="project" value="TreeGrafter"/>
</dbReference>
<dbReference type="Pfam" id="PF02771">
    <property type="entry name" value="Acyl-CoA_dh_N"/>
    <property type="match status" value="1"/>
</dbReference>
<reference evidence="11 12" key="1">
    <citation type="submission" date="2018-03" db="EMBL/GenBank/DDBJ databases">
        <title>Draft Genome Sequences of the Obligatory Marine Myxobacteria Enhygromyxa salina SWB007.</title>
        <authorList>
            <person name="Poehlein A."/>
            <person name="Moghaddam J.A."/>
            <person name="Harms H."/>
            <person name="Alanjari M."/>
            <person name="Koenig G.M."/>
            <person name="Daniel R."/>
            <person name="Schaeberle T.F."/>
        </authorList>
    </citation>
    <scope>NUCLEOTIDE SEQUENCE [LARGE SCALE GENOMIC DNA]</scope>
    <source>
        <strain evidence="11 12">SWB007</strain>
    </source>
</reference>
<protein>
    <submittedName>
        <fullName evidence="11">(R)-benzylsuccinyl-CoA dehydrogenase</fullName>
        <ecNumber evidence="11">1.3.8.3</ecNumber>
    </submittedName>
</protein>
<evidence type="ECO:0000256" key="7">
    <source>
        <dbReference type="RuleBase" id="RU362125"/>
    </source>
</evidence>
<gene>
    <name evidence="11" type="primary">bbsG</name>
    <name evidence="11" type="ORF">ENSA7_72400</name>
</gene>
<dbReference type="InterPro" id="IPR050741">
    <property type="entry name" value="Acyl-CoA_dehydrogenase"/>
</dbReference>
<keyword evidence="4 7" id="KW-0285">Flavoprotein</keyword>
<dbReference type="EC" id="1.3.8.3" evidence="11"/>
<evidence type="ECO:0000256" key="3">
    <source>
        <dbReference type="ARBA" id="ARBA00011738"/>
    </source>
</evidence>
<comment type="cofactor">
    <cofactor evidence="1 7">
        <name>FAD</name>
        <dbReference type="ChEBI" id="CHEBI:57692"/>
    </cofactor>
</comment>
<dbReference type="InterPro" id="IPR046373">
    <property type="entry name" value="Acyl-CoA_Oxase/DH_mid-dom_sf"/>
</dbReference>
<dbReference type="Pfam" id="PF02770">
    <property type="entry name" value="Acyl-CoA_dh_M"/>
    <property type="match status" value="1"/>
</dbReference>
<evidence type="ECO:0000256" key="5">
    <source>
        <dbReference type="ARBA" id="ARBA00022827"/>
    </source>
</evidence>
<evidence type="ECO:0000259" key="10">
    <source>
        <dbReference type="Pfam" id="PF02771"/>
    </source>
</evidence>
<dbReference type="GO" id="GO:0050660">
    <property type="term" value="F:flavin adenine dinucleotide binding"/>
    <property type="evidence" value="ECO:0007669"/>
    <property type="project" value="InterPro"/>
</dbReference>
<dbReference type="OrthoDB" id="9765339at2"/>
<organism evidence="11 12">
    <name type="scientific">Enhygromyxa salina</name>
    <dbReference type="NCBI Taxonomy" id="215803"/>
    <lineage>
        <taxon>Bacteria</taxon>
        <taxon>Pseudomonadati</taxon>
        <taxon>Myxococcota</taxon>
        <taxon>Polyangia</taxon>
        <taxon>Nannocystales</taxon>
        <taxon>Nannocystaceae</taxon>
        <taxon>Enhygromyxa</taxon>
    </lineage>
</organism>
<dbReference type="RefSeq" id="WP_106094016.1">
    <property type="nucleotide sequence ID" value="NZ_PVNL01000135.1"/>
</dbReference>
<accession>A0A2S9XU90</accession>
<evidence type="ECO:0000259" key="8">
    <source>
        <dbReference type="Pfam" id="PF00441"/>
    </source>
</evidence>
<dbReference type="GO" id="GO:0033734">
    <property type="term" value="F:(R)-benzylsuccinyl-CoA dehydrogenase activity"/>
    <property type="evidence" value="ECO:0007669"/>
    <property type="project" value="UniProtKB-EC"/>
</dbReference>
<dbReference type="SUPFAM" id="SSF47203">
    <property type="entry name" value="Acyl-CoA dehydrogenase C-terminal domain-like"/>
    <property type="match status" value="1"/>
</dbReference>
<evidence type="ECO:0000256" key="1">
    <source>
        <dbReference type="ARBA" id="ARBA00001974"/>
    </source>
</evidence>
<evidence type="ECO:0000313" key="11">
    <source>
        <dbReference type="EMBL" id="PRP96425.1"/>
    </source>
</evidence>
<comment type="similarity">
    <text evidence="2 7">Belongs to the acyl-CoA dehydrogenase family.</text>
</comment>
<dbReference type="AlphaFoldDB" id="A0A2S9XU90"/>
<dbReference type="Pfam" id="PF00441">
    <property type="entry name" value="Acyl-CoA_dh_1"/>
    <property type="match status" value="1"/>
</dbReference>
<dbReference type="Gene3D" id="1.10.540.10">
    <property type="entry name" value="Acyl-CoA dehydrogenase/oxidase, N-terminal domain"/>
    <property type="match status" value="1"/>
</dbReference>